<name>M2TA51_COCSN</name>
<dbReference type="EMBL" id="KB445641">
    <property type="protein sequence ID" value="EMD65797.1"/>
    <property type="molecule type" value="Genomic_DNA"/>
</dbReference>
<organism evidence="1 2">
    <name type="scientific">Cochliobolus sativus (strain ND90Pr / ATCC 201652)</name>
    <name type="common">Common root rot and spot blotch fungus</name>
    <name type="synonym">Bipolaris sorokiniana</name>
    <dbReference type="NCBI Taxonomy" id="665912"/>
    <lineage>
        <taxon>Eukaryota</taxon>
        <taxon>Fungi</taxon>
        <taxon>Dikarya</taxon>
        <taxon>Ascomycota</taxon>
        <taxon>Pezizomycotina</taxon>
        <taxon>Dothideomycetes</taxon>
        <taxon>Pleosporomycetidae</taxon>
        <taxon>Pleosporales</taxon>
        <taxon>Pleosporineae</taxon>
        <taxon>Pleosporaceae</taxon>
        <taxon>Bipolaris</taxon>
    </lineage>
</organism>
<dbReference type="RefSeq" id="XP_007698846.1">
    <property type="nucleotide sequence ID" value="XM_007700656.1"/>
</dbReference>
<keyword evidence="2" id="KW-1185">Reference proteome</keyword>
<evidence type="ECO:0000313" key="2">
    <source>
        <dbReference type="Proteomes" id="UP000016934"/>
    </source>
</evidence>
<accession>M2TA51</accession>
<dbReference type="GeneID" id="19136362"/>
<gene>
    <name evidence="1" type="ORF">COCSADRAFT_309905</name>
</gene>
<dbReference type="HOGENOM" id="CLU_2096690_0_0_1"/>
<reference evidence="2" key="2">
    <citation type="journal article" date="2013" name="PLoS Genet.">
        <title>Comparative genome structure, secondary metabolite, and effector coding capacity across Cochliobolus pathogens.</title>
        <authorList>
            <person name="Condon B.J."/>
            <person name="Leng Y."/>
            <person name="Wu D."/>
            <person name="Bushley K.E."/>
            <person name="Ohm R.A."/>
            <person name="Otillar R."/>
            <person name="Martin J."/>
            <person name="Schackwitz W."/>
            <person name="Grimwood J."/>
            <person name="MohdZainudin N."/>
            <person name="Xue C."/>
            <person name="Wang R."/>
            <person name="Manning V.A."/>
            <person name="Dhillon B."/>
            <person name="Tu Z.J."/>
            <person name="Steffenson B.J."/>
            <person name="Salamov A."/>
            <person name="Sun H."/>
            <person name="Lowry S."/>
            <person name="LaButti K."/>
            <person name="Han J."/>
            <person name="Copeland A."/>
            <person name="Lindquist E."/>
            <person name="Barry K."/>
            <person name="Schmutz J."/>
            <person name="Baker S.E."/>
            <person name="Ciuffetti L.M."/>
            <person name="Grigoriev I.V."/>
            <person name="Zhong S."/>
            <person name="Turgeon B.G."/>
        </authorList>
    </citation>
    <scope>NUCLEOTIDE SEQUENCE [LARGE SCALE GENOMIC DNA]</scope>
    <source>
        <strain evidence="2">ND90Pr / ATCC 201652</strain>
    </source>
</reference>
<dbReference type="AlphaFoldDB" id="M2TA51"/>
<evidence type="ECO:0000313" key="1">
    <source>
        <dbReference type="EMBL" id="EMD65797.1"/>
    </source>
</evidence>
<dbReference type="Proteomes" id="UP000016934">
    <property type="component" value="Unassembled WGS sequence"/>
</dbReference>
<protein>
    <submittedName>
        <fullName evidence="1">Uncharacterized protein</fullName>
    </submittedName>
</protein>
<reference evidence="1 2" key="1">
    <citation type="journal article" date="2012" name="PLoS Pathog.">
        <title>Diverse lifestyles and strategies of plant pathogenesis encoded in the genomes of eighteen Dothideomycetes fungi.</title>
        <authorList>
            <person name="Ohm R.A."/>
            <person name="Feau N."/>
            <person name="Henrissat B."/>
            <person name="Schoch C.L."/>
            <person name="Horwitz B.A."/>
            <person name="Barry K.W."/>
            <person name="Condon B.J."/>
            <person name="Copeland A.C."/>
            <person name="Dhillon B."/>
            <person name="Glaser F."/>
            <person name="Hesse C.N."/>
            <person name="Kosti I."/>
            <person name="LaButti K."/>
            <person name="Lindquist E.A."/>
            <person name="Lucas S."/>
            <person name="Salamov A.A."/>
            <person name="Bradshaw R.E."/>
            <person name="Ciuffetti L."/>
            <person name="Hamelin R.C."/>
            <person name="Kema G.H.J."/>
            <person name="Lawrence C."/>
            <person name="Scott J.A."/>
            <person name="Spatafora J.W."/>
            <person name="Turgeon B.G."/>
            <person name="de Wit P.J.G.M."/>
            <person name="Zhong S."/>
            <person name="Goodwin S.B."/>
            <person name="Grigoriev I.V."/>
        </authorList>
    </citation>
    <scope>NUCLEOTIDE SEQUENCE [LARGE SCALE GENOMIC DNA]</scope>
    <source>
        <strain evidence="2">ND90Pr / ATCC 201652</strain>
    </source>
</reference>
<sequence length="116" mass="13152">MPRLRPVATLSLHGRTILQAAIFSYPAATLEESCRLALVPLFLSIDRLSQDSSVLIESGYPRLRTRRAPTINAFLNFSPQRNTATAMNILAGCLSSTMSRFRRYLLYWLHPEHIYG</sequence>
<proteinExistence type="predicted"/>
<dbReference type="KEGG" id="bsc:COCSADRAFT_309905"/>